<evidence type="ECO:0000313" key="5">
    <source>
        <dbReference type="Proteomes" id="UP000152314"/>
    </source>
</evidence>
<dbReference type="Proteomes" id="UP000152314">
    <property type="component" value="Segment"/>
</dbReference>
<evidence type="ECO:0000256" key="1">
    <source>
        <dbReference type="ARBA" id="ARBA00022562"/>
    </source>
</evidence>
<dbReference type="SUPFAM" id="SSF118208">
    <property type="entry name" value="Viral ssDNA binding protein"/>
    <property type="match status" value="1"/>
</dbReference>
<protein>
    <submittedName>
        <fullName evidence="4">ORF6</fullName>
    </submittedName>
</protein>
<keyword evidence="3" id="KW-0238">DNA-binding</keyword>
<dbReference type="Gene3D" id="1.20.190.40">
    <property type="entry name" value="Viral ssDNA binding protein, head domain"/>
    <property type="match status" value="2"/>
</dbReference>
<organism evidence="4 5">
    <name type="scientific">Felid gammaherpesvirus 1</name>
    <dbReference type="NCBI Taxonomy" id="2560468"/>
    <lineage>
        <taxon>Viruses</taxon>
        <taxon>Duplodnaviria</taxon>
        <taxon>Heunggongvirae</taxon>
        <taxon>Peploviricota</taxon>
        <taxon>Herviviricetes</taxon>
        <taxon>Herpesvirales</taxon>
        <taxon>Orthoherpesviridae</taxon>
        <taxon>Gammaherpesvirinae</taxon>
        <taxon>Percavirus</taxon>
        <taxon>Percavirus felidgamma1</taxon>
    </lineage>
</organism>
<dbReference type="RefSeq" id="YP_009173884.1">
    <property type="nucleotide sequence ID" value="NC_028099.1"/>
</dbReference>
<keyword evidence="5" id="KW-1185">Reference proteome</keyword>
<dbReference type="InterPro" id="IPR035989">
    <property type="entry name" value="DBP_sf"/>
</dbReference>
<dbReference type="GeneID" id="26100398"/>
<evidence type="ECO:0000256" key="2">
    <source>
        <dbReference type="ARBA" id="ARBA00022705"/>
    </source>
</evidence>
<dbReference type="GO" id="GO:0006260">
    <property type="term" value="P:DNA replication"/>
    <property type="evidence" value="ECO:0007669"/>
    <property type="project" value="UniProtKB-KW"/>
</dbReference>
<sequence length="1137" mass="128964">MNSKTTSGPFEANIGSTAPLGPCGYLYIYNQLDFPYAEASELGNLFMDGQTFALPLLYGLTVESDFHINVKAVHKKIDQSTISVRACTYHREVIVFHNTKYFKPIFQGPGLQKLCDEARTLFGYSTFKPEPQTNTLFQLSDLEEFISNVNDCVCAVIVTETFKERLYYGKLVPVNSQIQKVQIGICEAYKVPLYDIDLFHKCPSEDNIKVFYSTNVSQYLFESLYTGLAQSLRIKDVTAFIQALEKQSINDQYKLPKIYSCREFPISKLKGQDASSLMIIDSVASELAISYGLSFIEVPQESTSLLNYDKWPIFEKCNSLEDRLIALEQWNAKQALHIHSQLFATNSVLYLARIYKQTTGSKKNEEHSFNTYFLQHGLGYITEQTQKENGLPAFTGVPTSALSGTSYTLQHLAYAAAFSPAMLARICFYLQFSQHHKSSVNPSYNITQYVGAAANSEICDLCQGKCPASCINTLFYRIQDRFPPVTTPQRRDPYVISGVGGDYNDLDFAGNFASFREKDEDGNNKEDDTQKFTYWQLTQTVLEKLRDLGIGCETGTNVDITSISSFLKIFKDIDNIVDSEVVKFVNSLIKNNVNFRDTIKGIHHVIQYICNVYWQPPCSVFLMLYYKSIIAIIQDISLPVCMNYEQENTAIGATPGEWLKMHYQTLYTNFKGSCFDKGVLTGSEFKVVHNEPFSDFFDSEGAIKGQFVPNKVQVRISKHLFSVPKVIKIKNRILFSNSSSTESIQNAFVKTCLQNSNYILMGPYIKFLNTYHKVLFPNTKISALFMWDGFSKKKQLPVSQGSSKEEILDLANYIDYNSKLHEEFGVIDIIPDSLITYAKIRLNNAIFRACGQSQFYITTLHCLTPAIQEFNAEEYPHVLKEVTFTNTDEYLCKVKGKKVKTVQAYPRDDICTMGRSKPIITVPIIVNKYTGITGNSQIFQCGNLGYFMGRGVDKNLIPDISFKRQGHNMSYMRKRHIFMTPITHNLVKQYGSGVTVTFEIENVRKKIQDILSDTSNPNIVNNIVIQLVSSLGEGCKTITLYDLEYYLGKYYIIADDVSTKINRLTDSDGPWTEEWASTILQEDYKNFDESQEFVGLNETISFTPHIEEALTVPSNLTIGASKKRKLNAMFNEVELVL</sequence>
<reference evidence="4 5" key="1">
    <citation type="journal article" date="2015" name="Genome Announc.">
        <title>First Complete Genome Sequence of Felis catus Gammaherpesvirus 1.</title>
        <authorList>
            <person name="Troyer R.M."/>
            <person name="Lee J.S."/>
            <person name="Vuyisich M."/>
            <person name="Chain P."/>
            <person name="Lo C.C."/>
            <person name="Kronmiller B."/>
            <person name="Bracha S."/>
            <person name="Avery A.C."/>
            <person name="VandeWoude S."/>
        </authorList>
    </citation>
    <scope>NUCLEOTIDE SEQUENCE [LARGE SCALE GENOMIC DNA]</scope>
    <source>
        <strain evidence="4">31286</strain>
    </source>
</reference>
<dbReference type="KEGG" id="vg:26100398"/>
<keyword evidence="1" id="KW-1048">Host nucleus</keyword>
<dbReference type="EMBL" id="KT595939">
    <property type="protein sequence ID" value="ALE14719.1"/>
    <property type="molecule type" value="Genomic_DNA"/>
</dbReference>
<dbReference type="GO" id="GO:0042025">
    <property type="term" value="C:host cell nucleus"/>
    <property type="evidence" value="ECO:0007669"/>
    <property type="project" value="InterPro"/>
</dbReference>
<dbReference type="HAMAP" id="MF_04007">
    <property type="entry name" value="HSV_DNBI"/>
    <property type="match status" value="1"/>
</dbReference>
<dbReference type="InterPro" id="IPR043031">
    <property type="entry name" value="Viral_ssDBP_head"/>
</dbReference>
<name>A0A0M5KXP2_9GAMA</name>
<dbReference type="GO" id="GO:0003697">
    <property type="term" value="F:single-stranded DNA binding"/>
    <property type="evidence" value="ECO:0007669"/>
    <property type="project" value="InterPro"/>
</dbReference>
<dbReference type="OrthoDB" id="176at10239"/>
<evidence type="ECO:0000256" key="3">
    <source>
        <dbReference type="ARBA" id="ARBA00023125"/>
    </source>
</evidence>
<accession>A0A0M5KXP2</accession>
<evidence type="ECO:0000313" key="4">
    <source>
        <dbReference type="EMBL" id="ALE14719.1"/>
    </source>
</evidence>
<dbReference type="Pfam" id="PF00747">
    <property type="entry name" value="Viral_DNA_bp"/>
    <property type="match status" value="1"/>
</dbReference>
<proteinExistence type="inferred from homology"/>
<keyword evidence="2" id="KW-0235">DNA replication</keyword>
<dbReference type="InterPro" id="IPR000635">
    <property type="entry name" value="Viral_ssDNA-bd"/>
</dbReference>